<keyword evidence="1" id="KW-0812">Transmembrane</keyword>
<gene>
    <name evidence="2" type="ORF">G7Y85_12500</name>
</gene>
<dbReference type="InterPro" id="IPR053161">
    <property type="entry name" value="Ulvan_degrading_GH"/>
</dbReference>
<dbReference type="EMBL" id="JAAMOW010000006">
    <property type="protein sequence ID" value="NGY05585.1"/>
    <property type="molecule type" value="Genomic_DNA"/>
</dbReference>
<feature type="transmembrane region" description="Helical" evidence="1">
    <location>
        <begin position="20"/>
        <end position="42"/>
    </location>
</feature>
<evidence type="ECO:0008006" key="4">
    <source>
        <dbReference type="Google" id="ProtNLM"/>
    </source>
</evidence>
<evidence type="ECO:0000256" key="1">
    <source>
        <dbReference type="SAM" id="Phobius"/>
    </source>
</evidence>
<accession>A0A6M2BTM8</accession>
<organism evidence="2 3">
    <name type="scientific">Solimonas terrae</name>
    <dbReference type="NCBI Taxonomy" id="1396819"/>
    <lineage>
        <taxon>Bacteria</taxon>
        <taxon>Pseudomonadati</taxon>
        <taxon>Pseudomonadota</taxon>
        <taxon>Gammaproteobacteria</taxon>
        <taxon>Nevskiales</taxon>
        <taxon>Nevskiaceae</taxon>
        <taxon>Solimonas</taxon>
    </lineage>
</organism>
<dbReference type="NCBIfam" id="NF045579">
    <property type="entry name" value="rhamnoside_JR"/>
    <property type="match status" value="1"/>
</dbReference>
<dbReference type="InterPro" id="IPR008979">
    <property type="entry name" value="Galactose-bd-like_sf"/>
</dbReference>
<proteinExistence type="predicted"/>
<dbReference type="Pfam" id="PF17132">
    <property type="entry name" value="Glyco_hydro_106"/>
    <property type="match status" value="2"/>
</dbReference>
<keyword evidence="1" id="KW-1133">Transmembrane helix</keyword>
<dbReference type="AlphaFoldDB" id="A0A6M2BTM8"/>
<sequence>MNARAGSGAKVARRLSRTLLRIALVVALLLVLAIAVGATFLWTRIQTTLEPTGYKPQRALLSYAAEPDPVIKPAAIASQFSWNQIANPPRTSMPWIRWWWPGADVQSAELNRELQQLHDAGFGGAEIQPFAAGTSDVIGDDAALHARVYKVDSPTYLAAVRSTLTTAKDLGLQIDLTHYSGWPGGSPAVSAADGLQNVVWGQATFSGGRHIDIDLPRPCPRINALASGLLSSLAKSNFAEFDASPATFLSALVAVPVGGSSAQLSIDGPLRLNTASIRVVDASVRNGRFSWDAPAGNWVLLTFWLMPSGQRPVGAAFPSPAYAVNPVDSARVRAEYNYVFGDRTRFSEYYGGPFRAIFNDSLEFTADRLGAADILDEFQKRRGYDLRPLLPAIFLDAADNTYIGKRLADRPIFHLTAADSRIRHDYQQTLSDLMIERFFETTTNWAHSHGLQSRAQPYGFDLDVIKAEGIADIPETEQLESRGDSTFLKTATSAALLYGKDIVSAESMGFPGAEYTTNAAKMKASADLLFLDGINQLVYHGFPYNWRPAGHLDRLGPQGWQPFAGAGDLTFSENYSPRVPLWADMKGINLYVARAQNLLRQGKLQADVLIYYPAFGVTTPVFSEVPSEPLQEGHFPLTDPSAGFRSLIHVAPDSDPLKQWLGKLKPIIAELDRRGVTWQWVNPDGLRNQLLPNGRTRGGSEYGSILFAETDAARPDDIAAAERLAAEGIPVHFFGKIPDHQPGYLDAKIGDVRVRDSVSRLLRRRKEETNVAELVDDIVAAQSSRVRFSHGSDIRRIERILDSGSSIEFFSNLREATNQVALEVPSHESMWWFDALTGTASPVPPSEGRRITLELRPYESRFLIVGEPMPDSLGPPAASSMIAGAAQVKVSTIDRWSLEAGEIKRVGPLFDWRADPALRYFGSVAIYRATINLDHIDAGFEYHLDVGLVPGVASVNVNGKPAGSASIPPGDVDITALVREGSNQIEILYQAMPRNNLIGRALDGDKRLAQWKGRADSTIPVGIGGPVSVFEFRQLQRD</sequence>
<protein>
    <recommendedName>
        <fullName evidence="4">Glycoside hydrolase</fullName>
    </recommendedName>
</protein>
<dbReference type="SUPFAM" id="SSF49785">
    <property type="entry name" value="Galactose-binding domain-like"/>
    <property type="match status" value="1"/>
</dbReference>
<evidence type="ECO:0000313" key="2">
    <source>
        <dbReference type="EMBL" id="NGY05585.1"/>
    </source>
</evidence>
<dbReference type="Gene3D" id="2.60.120.260">
    <property type="entry name" value="Galactose-binding domain-like"/>
    <property type="match status" value="1"/>
</dbReference>
<keyword evidence="3" id="KW-1185">Reference proteome</keyword>
<dbReference type="PANTHER" id="PTHR36848">
    <property type="entry name" value="DNA-BINDING PROTEIN (PUTATIVE SECRETED PROTEIN)-RELATED"/>
    <property type="match status" value="1"/>
</dbReference>
<keyword evidence="1" id="KW-0472">Membrane</keyword>
<name>A0A6M2BTM8_9GAMM</name>
<dbReference type="Proteomes" id="UP000472676">
    <property type="component" value="Unassembled WGS sequence"/>
</dbReference>
<dbReference type="PANTHER" id="PTHR36848:SF2">
    <property type="entry name" value="SECRETED PROTEIN"/>
    <property type="match status" value="1"/>
</dbReference>
<evidence type="ECO:0000313" key="3">
    <source>
        <dbReference type="Proteomes" id="UP000472676"/>
    </source>
</evidence>
<comment type="caution">
    <text evidence="2">The sequence shown here is derived from an EMBL/GenBank/DDBJ whole genome shotgun (WGS) entry which is preliminary data.</text>
</comment>
<reference evidence="2 3" key="1">
    <citation type="journal article" date="2014" name="Int. J. Syst. Evol. Microbiol.">
        <title>Solimonas terrae sp. nov., isolated from soil.</title>
        <authorList>
            <person name="Kim S.J."/>
            <person name="Moon J.Y."/>
            <person name="Weon H.Y."/>
            <person name="Ahn J.H."/>
            <person name="Chen W.M."/>
            <person name="Kwon S.W."/>
        </authorList>
    </citation>
    <scope>NUCLEOTIDE SEQUENCE [LARGE SCALE GENOMIC DNA]</scope>
    <source>
        <strain evidence="2 3">KIS83-12</strain>
    </source>
</reference>
<dbReference type="RefSeq" id="WP_166257378.1">
    <property type="nucleotide sequence ID" value="NZ_JAAMOW010000006.1"/>
</dbReference>